<gene>
    <name evidence="2" type="ORF">PCOR1329_LOCUS78402</name>
</gene>
<dbReference type="EMBL" id="CAUYUJ010020934">
    <property type="protein sequence ID" value="CAK0901471.1"/>
    <property type="molecule type" value="Genomic_DNA"/>
</dbReference>
<feature type="region of interest" description="Disordered" evidence="1">
    <location>
        <begin position="1"/>
        <end position="54"/>
    </location>
</feature>
<organism evidence="2 3">
    <name type="scientific">Prorocentrum cordatum</name>
    <dbReference type="NCBI Taxonomy" id="2364126"/>
    <lineage>
        <taxon>Eukaryota</taxon>
        <taxon>Sar</taxon>
        <taxon>Alveolata</taxon>
        <taxon>Dinophyceae</taxon>
        <taxon>Prorocentrales</taxon>
        <taxon>Prorocentraceae</taxon>
        <taxon>Prorocentrum</taxon>
    </lineage>
</organism>
<name>A0ABN9XNH7_9DINO</name>
<evidence type="ECO:0000256" key="1">
    <source>
        <dbReference type="SAM" id="MobiDB-lite"/>
    </source>
</evidence>
<comment type="caution">
    <text evidence="2">The sequence shown here is derived from an EMBL/GenBank/DDBJ whole genome shotgun (WGS) entry which is preliminary data.</text>
</comment>
<keyword evidence="3" id="KW-1185">Reference proteome</keyword>
<evidence type="ECO:0000313" key="3">
    <source>
        <dbReference type="Proteomes" id="UP001189429"/>
    </source>
</evidence>
<accession>A0ABN9XNH7</accession>
<proteinExistence type="predicted"/>
<reference evidence="2" key="1">
    <citation type="submission" date="2023-10" db="EMBL/GenBank/DDBJ databases">
        <authorList>
            <person name="Chen Y."/>
            <person name="Shah S."/>
            <person name="Dougan E. K."/>
            <person name="Thang M."/>
            <person name="Chan C."/>
        </authorList>
    </citation>
    <scope>NUCLEOTIDE SEQUENCE [LARGE SCALE GENOMIC DNA]</scope>
</reference>
<dbReference type="Proteomes" id="UP001189429">
    <property type="component" value="Unassembled WGS sequence"/>
</dbReference>
<feature type="compositionally biased region" description="Basic and acidic residues" evidence="1">
    <location>
        <begin position="1"/>
        <end position="16"/>
    </location>
</feature>
<protein>
    <submittedName>
        <fullName evidence="2">Uncharacterized protein</fullName>
    </submittedName>
</protein>
<evidence type="ECO:0000313" key="2">
    <source>
        <dbReference type="EMBL" id="CAK0901471.1"/>
    </source>
</evidence>
<sequence>MATREKKVIKPKKEGRASSASPSVGRRLPSLKEDRQEDLPDAATGGSASEWAPIGRSSMDEVLDSEGVSEHEQLLFYEGCLRLGPQKMRWRSVVLKLLGAAFAAETTRSASGMVPCVMQRGEENIDSCPHPPWAQWSGANGRAARAYCRRRSAYRQKTPEEKAVAEA</sequence>